<evidence type="ECO:0000256" key="1">
    <source>
        <dbReference type="ARBA" id="ARBA00001946"/>
    </source>
</evidence>
<dbReference type="SUPFAM" id="SSF56784">
    <property type="entry name" value="HAD-like"/>
    <property type="match status" value="1"/>
</dbReference>
<dbReference type="Gene3D" id="1.10.150.240">
    <property type="entry name" value="Putative phosphatase, domain 2"/>
    <property type="match status" value="1"/>
</dbReference>
<comment type="caution">
    <text evidence="6">The sequence shown here is derived from an EMBL/GenBank/DDBJ whole genome shotgun (WGS) entry which is preliminary data.</text>
</comment>
<evidence type="ECO:0000256" key="3">
    <source>
        <dbReference type="ARBA" id="ARBA00022723"/>
    </source>
</evidence>
<dbReference type="PANTHER" id="PTHR46193:SF18">
    <property type="entry name" value="HEXITOL PHOSPHATASE B"/>
    <property type="match status" value="1"/>
</dbReference>
<accession>A0ABR7IRZ3</accession>
<keyword evidence="4" id="KW-0460">Magnesium</keyword>
<dbReference type="Pfam" id="PF13419">
    <property type="entry name" value="HAD_2"/>
    <property type="match status" value="1"/>
</dbReference>
<dbReference type="Gene3D" id="3.40.50.1000">
    <property type="entry name" value="HAD superfamily/HAD-like"/>
    <property type="match status" value="1"/>
</dbReference>
<keyword evidence="7" id="KW-1185">Reference proteome</keyword>
<keyword evidence="5" id="KW-0119">Carbohydrate metabolism</keyword>
<dbReference type="InterPro" id="IPR036412">
    <property type="entry name" value="HAD-like_sf"/>
</dbReference>
<protein>
    <submittedName>
        <fullName evidence="6">HAD family phosphatase</fullName>
    </submittedName>
</protein>
<dbReference type="InterPro" id="IPR023214">
    <property type="entry name" value="HAD_sf"/>
</dbReference>
<dbReference type="InterPro" id="IPR006439">
    <property type="entry name" value="HAD-SF_hydro_IA"/>
</dbReference>
<comment type="cofactor">
    <cofactor evidence="1">
        <name>Mg(2+)</name>
        <dbReference type="ChEBI" id="CHEBI:18420"/>
    </cofactor>
</comment>
<dbReference type="RefSeq" id="WP_186996668.1">
    <property type="nucleotide sequence ID" value="NZ_JACOQK010000001.1"/>
</dbReference>
<dbReference type="InterPro" id="IPR041492">
    <property type="entry name" value="HAD_2"/>
</dbReference>
<gene>
    <name evidence="6" type="ORF">H8Z77_07780</name>
</gene>
<sequence length="213" mass="24061">METKLIIFDMDGVLADTEPLHRNSKYKILERFGVHEKPDLSWTVGIPNKEIWERLMSQYGFQSDAATCEQMQYDGILEEMAEIHLPPSQGLIPLLDWMDEQKIPAAIASSSNRYFVDRVTEFLGIKHRFRWIVCGDEVARKKPDPDAYQKVLQLAGITPNQAIAIEDSHSGSKAAFRAGIPCIGYQNPTSGEQDLSCCTTLIQHLEQVKDLIP</sequence>
<evidence type="ECO:0000313" key="7">
    <source>
        <dbReference type="Proteomes" id="UP000649151"/>
    </source>
</evidence>
<keyword evidence="3" id="KW-0479">Metal-binding</keyword>
<evidence type="ECO:0000256" key="2">
    <source>
        <dbReference type="ARBA" id="ARBA00006171"/>
    </source>
</evidence>
<dbReference type="EMBL" id="JACOQK010000001">
    <property type="protein sequence ID" value="MBC5787914.1"/>
    <property type="molecule type" value="Genomic_DNA"/>
</dbReference>
<reference evidence="6 7" key="1">
    <citation type="submission" date="2020-08" db="EMBL/GenBank/DDBJ databases">
        <title>Genome public.</title>
        <authorList>
            <person name="Liu C."/>
            <person name="Sun Q."/>
        </authorList>
    </citation>
    <scope>NUCLEOTIDE SEQUENCE [LARGE SCALE GENOMIC DNA]</scope>
    <source>
        <strain evidence="6 7">NSJ-27</strain>
    </source>
</reference>
<evidence type="ECO:0000256" key="5">
    <source>
        <dbReference type="ARBA" id="ARBA00023277"/>
    </source>
</evidence>
<dbReference type="SFLD" id="SFLDG01129">
    <property type="entry name" value="C1.5:_HAD__Beta-PGM__Phosphata"/>
    <property type="match status" value="1"/>
</dbReference>
<dbReference type="NCBIfam" id="TIGR01509">
    <property type="entry name" value="HAD-SF-IA-v3"/>
    <property type="match status" value="1"/>
</dbReference>
<name>A0ABR7IRZ3_9CLOT</name>
<comment type="similarity">
    <text evidence="2">Belongs to the HAD-like hydrolase superfamily. CbbY/CbbZ/Gph/YieH family.</text>
</comment>
<dbReference type="Proteomes" id="UP000649151">
    <property type="component" value="Unassembled WGS sequence"/>
</dbReference>
<evidence type="ECO:0000256" key="4">
    <source>
        <dbReference type="ARBA" id="ARBA00022842"/>
    </source>
</evidence>
<dbReference type="InterPro" id="IPR051600">
    <property type="entry name" value="Beta-PGM-like"/>
</dbReference>
<dbReference type="PANTHER" id="PTHR46193">
    <property type="entry name" value="6-PHOSPHOGLUCONATE PHOSPHATASE"/>
    <property type="match status" value="1"/>
</dbReference>
<proteinExistence type="inferred from homology"/>
<dbReference type="SFLD" id="SFLDS00003">
    <property type="entry name" value="Haloacid_Dehalogenase"/>
    <property type="match status" value="1"/>
</dbReference>
<dbReference type="InterPro" id="IPR023198">
    <property type="entry name" value="PGP-like_dom2"/>
</dbReference>
<dbReference type="PRINTS" id="PR00413">
    <property type="entry name" value="HADHALOGNASE"/>
</dbReference>
<organism evidence="6 7">
    <name type="scientific">Clostridium facile</name>
    <dbReference type="NCBI Taxonomy" id="2763035"/>
    <lineage>
        <taxon>Bacteria</taxon>
        <taxon>Bacillati</taxon>
        <taxon>Bacillota</taxon>
        <taxon>Clostridia</taxon>
        <taxon>Eubacteriales</taxon>
        <taxon>Clostridiaceae</taxon>
        <taxon>Clostridium</taxon>
    </lineage>
</organism>
<evidence type="ECO:0000313" key="6">
    <source>
        <dbReference type="EMBL" id="MBC5787914.1"/>
    </source>
</evidence>